<reference evidence="6 7" key="1">
    <citation type="submission" date="2019-08" db="EMBL/GenBank/DDBJ databases">
        <title>Complete genome sequence of Kushneria sp. YCWA18, a halophilic phosphate-solubilizing bacterium isolated from Daqiao saltern in China.</title>
        <authorList>
            <person name="Du G.-X."/>
            <person name="Qu L.-Y."/>
        </authorList>
    </citation>
    <scope>NUCLEOTIDE SEQUENCE [LARGE SCALE GENOMIC DNA]</scope>
    <source>
        <strain evidence="6 7">YCWA18</strain>
    </source>
</reference>
<name>A0A5C0ZX12_9GAMM</name>
<dbReference type="EMBL" id="CP043420">
    <property type="protein sequence ID" value="QEL10701.1"/>
    <property type="molecule type" value="Genomic_DNA"/>
</dbReference>
<feature type="transmembrane region" description="Helical" evidence="5">
    <location>
        <begin position="12"/>
        <end position="33"/>
    </location>
</feature>
<feature type="transmembrane region" description="Helical" evidence="5">
    <location>
        <begin position="45"/>
        <end position="63"/>
    </location>
</feature>
<keyword evidence="7" id="KW-1185">Reference proteome</keyword>
<feature type="transmembrane region" description="Helical" evidence="5">
    <location>
        <begin position="143"/>
        <end position="171"/>
    </location>
</feature>
<dbReference type="Proteomes" id="UP000322553">
    <property type="component" value="Chromosome"/>
</dbReference>
<comment type="subcellular location">
    <subcellularLocation>
        <location evidence="1">Membrane</location>
        <topology evidence="1">Multi-pass membrane protein</topology>
    </subcellularLocation>
</comment>
<dbReference type="GO" id="GO:0016020">
    <property type="term" value="C:membrane"/>
    <property type="evidence" value="ECO:0007669"/>
    <property type="project" value="UniProtKB-SubCell"/>
</dbReference>
<evidence type="ECO:0000256" key="2">
    <source>
        <dbReference type="ARBA" id="ARBA00022692"/>
    </source>
</evidence>
<feature type="transmembrane region" description="Helical" evidence="5">
    <location>
        <begin position="69"/>
        <end position="89"/>
    </location>
</feature>
<dbReference type="KEGG" id="kuy:FY550_05885"/>
<dbReference type="InterPro" id="IPR007300">
    <property type="entry name" value="CidB/LrgB"/>
</dbReference>
<dbReference type="AlphaFoldDB" id="A0A5C0ZX12"/>
<evidence type="ECO:0000256" key="1">
    <source>
        <dbReference type="ARBA" id="ARBA00004141"/>
    </source>
</evidence>
<keyword evidence="3 5" id="KW-1133">Transmembrane helix</keyword>
<feature type="transmembrane region" description="Helical" evidence="5">
    <location>
        <begin position="98"/>
        <end position="123"/>
    </location>
</feature>
<sequence>MNITSHVMHQLMNTPALAIVLTLTAYLIALRIFRWVREPSWAPPLLTGSCMLALFIAILPMDYQQYSQQALWLTLLLGPATVGLAVPLFEQFQHIRQLLVPVLASLVVGGLVASATTVGVAWALGLSPEILKSLAAKSVTTPIAVVITSGLGGMASLTAGIVTVTGILAAAITPPLARMLHCDDPRVMGFAMGINGHGIATARAFTISARTGAFSSLAMGLNGAFSAVALPLVAHWLS</sequence>
<evidence type="ECO:0000313" key="6">
    <source>
        <dbReference type="EMBL" id="QEL10701.1"/>
    </source>
</evidence>
<organism evidence="6 7">
    <name type="scientific">Kushneria phosphatilytica</name>
    <dbReference type="NCBI Taxonomy" id="657387"/>
    <lineage>
        <taxon>Bacteria</taxon>
        <taxon>Pseudomonadati</taxon>
        <taxon>Pseudomonadota</taxon>
        <taxon>Gammaproteobacteria</taxon>
        <taxon>Oceanospirillales</taxon>
        <taxon>Halomonadaceae</taxon>
        <taxon>Kushneria</taxon>
    </lineage>
</organism>
<evidence type="ECO:0000256" key="4">
    <source>
        <dbReference type="ARBA" id="ARBA00023136"/>
    </source>
</evidence>
<keyword evidence="2 5" id="KW-0812">Transmembrane</keyword>
<dbReference type="Pfam" id="PF04172">
    <property type="entry name" value="LrgB"/>
    <property type="match status" value="1"/>
</dbReference>
<dbReference type="RefSeq" id="WP_149054414.1">
    <property type="nucleotide sequence ID" value="NZ_CP043420.1"/>
</dbReference>
<accession>A0A5C0ZX12</accession>
<proteinExistence type="predicted"/>
<feature type="transmembrane region" description="Helical" evidence="5">
    <location>
        <begin position="213"/>
        <end position="237"/>
    </location>
</feature>
<dbReference type="PANTHER" id="PTHR30249:SF0">
    <property type="entry name" value="PLASTIDAL GLYCOLATE_GLYCERATE TRANSLOCATOR 1, CHLOROPLASTIC"/>
    <property type="match status" value="1"/>
</dbReference>
<dbReference type="PANTHER" id="PTHR30249">
    <property type="entry name" value="PUTATIVE SEROTONIN TRANSPORTER"/>
    <property type="match status" value="1"/>
</dbReference>
<gene>
    <name evidence="6" type="ORF">FY550_05885</name>
</gene>
<evidence type="ECO:0000313" key="7">
    <source>
        <dbReference type="Proteomes" id="UP000322553"/>
    </source>
</evidence>
<keyword evidence="4 5" id="KW-0472">Membrane</keyword>
<evidence type="ECO:0000256" key="3">
    <source>
        <dbReference type="ARBA" id="ARBA00022989"/>
    </source>
</evidence>
<protein>
    <submittedName>
        <fullName evidence="6">LrgB family protein</fullName>
    </submittedName>
</protein>
<evidence type="ECO:0000256" key="5">
    <source>
        <dbReference type="SAM" id="Phobius"/>
    </source>
</evidence>